<dbReference type="Proteomes" id="UP000698173">
    <property type="component" value="Unassembled WGS sequence"/>
</dbReference>
<keyword evidence="1" id="KW-0812">Transmembrane</keyword>
<dbReference type="AlphaFoldDB" id="A0A921G1A7"/>
<sequence length="184" mass="21614">MKTMQILGIVFDVAMMVIGVIVIGYLKELPALHKELKLQEKEHSHQHTLQQEAYYKQVSGDKIEELFVQWTEMFVDMNKLKTFDTKQALEISQKVFLYGSSNTIELYAKYLNELYTEKSSGKLGEYRTQYSLYMFADILAHLKYDFTGYMVDPLVFLKAKITDYDVKFTEEILKEIKKFITTLK</sequence>
<reference evidence="2" key="2">
    <citation type="submission" date="2021-09" db="EMBL/GenBank/DDBJ databases">
        <authorList>
            <person name="Gilroy R."/>
        </authorList>
    </citation>
    <scope>NUCLEOTIDE SEQUENCE</scope>
    <source>
        <strain evidence="2">CHK171-7178</strain>
    </source>
</reference>
<accession>A0A921G1A7</accession>
<comment type="caution">
    <text evidence="2">The sequence shown here is derived from an EMBL/GenBank/DDBJ whole genome shotgun (WGS) entry which is preliminary data.</text>
</comment>
<organism evidence="2 3">
    <name type="scientific">Sporosarcina psychrophila</name>
    <name type="common">Bacillus psychrophilus</name>
    <dbReference type="NCBI Taxonomy" id="1476"/>
    <lineage>
        <taxon>Bacteria</taxon>
        <taxon>Bacillati</taxon>
        <taxon>Bacillota</taxon>
        <taxon>Bacilli</taxon>
        <taxon>Bacillales</taxon>
        <taxon>Caryophanaceae</taxon>
        <taxon>Sporosarcina</taxon>
    </lineage>
</organism>
<evidence type="ECO:0000313" key="2">
    <source>
        <dbReference type="EMBL" id="HJF33279.1"/>
    </source>
</evidence>
<protein>
    <submittedName>
        <fullName evidence="2">Uncharacterized protein</fullName>
    </submittedName>
</protein>
<proteinExistence type="predicted"/>
<name>A0A921G1A7_SPOPS</name>
<gene>
    <name evidence="2" type="ORF">K8V56_16070</name>
</gene>
<evidence type="ECO:0000313" key="3">
    <source>
        <dbReference type="Proteomes" id="UP000698173"/>
    </source>
</evidence>
<keyword evidence="1" id="KW-0472">Membrane</keyword>
<reference evidence="2" key="1">
    <citation type="journal article" date="2021" name="PeerJ">
        <title>Extensive microbial diversity within the chicken gut microbiome revealed by metagenomics and culture.</title>
        <authorList>
            <person name="Gilroy R."/>
            <person name="Ravi A."/>
            <person name="Getino M."/>
            <person name="Pursley I."/>
            <person name="Horton D.L."/>
            <person name="Alikhan N.F."/>
            <person name="Baker D."/>
            <person name="Gharbi K."/>
            <person name="Hall N."/>
            <person name="Watson M."/>
            <person name="Adriaenssens E.M."/>
            <person name="Foster-Nyarko E."/>
            <person name="Jarju S."/>
            <person name="Secka A."/>
            <person name="Antonio M."/>
            <person name="Oren A."/>
            <person name="Chaudhuri R.R."/>
            <person name="La Ragione R."/>
            <person name="Hildebrand F."/>
            <person name="Pallen M.J."/>
        </authorList>
    </citation>
    <scope>NUCLEOTIDE SEQUENCE</scope>
    <source>
        <strain evidence="2">CHK171-7178</strain>
    </source>
</reference>
<feature type="transmembrane region" description="Helical" evidence="1">
    <location>
        <begin position="6"/>
        <end position="26"/>
    </location>
</feature>
<dbReference type="EMBL" id="DYWT01000251">
    <property type="protein sequence ID" value="HJF33279.1"/>
    <property type="molecule type" value="Genomic_DNA"/>
</dbReference>
<keyword evidence="1" id="KW-1133">Transmembrane helix</keyword>
<evidence type="ECO:0000256" key="1">
    <source>
        <dbReference type="SAM" id="Phobius"/>
    </source>
</evidence>